<dbReference type="GO" id="GO:0006281">
    <property type="term" value="P:DNA repair"/>
    <property type="evidence" value="ECO:0007669"/>
    <property type="project" value="UniProtKB-KW"/>
</dbReference>
<organism evidence="3 4">
    <name type="scientific">Caenorhabditis tropicalis</name>
    <dbReference type="NCBI Taxonomy" id="1561998"/>
    <lineage>
        <taxon>Eukaryota</taxon>
        <taxon>Metazoa</taxon>
        <taxon>Ecdysozoa</taxon>
        <taxon>Nematoda</taxon>
        <taxon>Chromadorea</taxon>
        <taxon>Rhabditida</taxon>
        <taxon>Rhabditina</taxon>
        <taxon>Rhabditomorpha</taxon>
        <taxon>Rhabditoidea</taxon>
        <taxon>Rhabditidae</taxon>
        <taxon>Peloderinae</taxon>
        <taxon>Caenorhabditis</taxon>
    </lineage>
</organism>
<dbReference type="InterPro" id="IPR027417">
    <property type="entry name" value="P-loop_NTPase"/>
</dbReference>
<dbReference type="GO" id="GO:0005524">
    <property type="term" value="F:ATP binding"/>
    <property type="evidence" value="ECO:0007669"/>
    <property type="project" value="UniProtKB-KW"/>
</dbReference>
<keyword evidence="3" id="KW-1185">Reference proteome</keyword>
<keyword evidence="1" id="KW-0233">DNA recombination</keyword>
<comment type="cofactor">
    <cofactor evidence="1">
        <name>Mg(2+)</name>
        <dbReference type="ChEBI" id="CHEBI:18420"/>
    </cofactor>
</comment>
<accession>A0A1I7USS3</accession>
<dbReference type="Proteomes" id="UP000095282">
    <property type="component" value="Unplaced"/>
</dbReference>
<proteinExistence type="inferred from homology"/>
<comment type="catalytic activity">
    <reaction evidence="1">
        <text>ATP + H2O = ADP + phosphate + H(+)</text>
        <dbReference type="Rhea" id="RHEA:13065"/>
        <dbReference type="ChEBI" id="CHEBI:15377"/>
        <dbReference type="ChEBI" id="CHEBI:15378"/>
        <dbReference type="ChEBI" id="CHEBI:30616"/>
        <dbReference type="ChEBI" id="CHEBI:43474"/>
        <dbReference type="ChEBI" id="CHEBI:456216"/>
        <dbReference type="EC" id="5.6.2.3"/>
    </reaction>
</comment>
<evidence type="ECO:0000256" key="1">
    <source>
        <dbReference type="RuleBase" id="RU363044"/>
    </source>
</evidence>
<keyword evidence="1" id="KW-0067">ATP-binding</keyword>
<name>A0A1I7USS3_9PELO</name>
<comment type="similarity">
    <text evidence="1">Belongs to the helicase family.</text>
</comment>
<dbReference type="EC" id="5.6.2.3" evidence="1"/>
<evidence type="ECO:0000259" key="2">
    <source>
        <dbReference type="Pfam" id="PF05970"/>
    </source>
</evidence>
<protein>
    <recommendedName>
        <fullName evidence="1">ATP-dependent DNA helicase</fullName>
        <ecNumber evidence="1">5.6.2.3</ecNumber>
    </recommendedName>
</protein>
<dbReference type="GO" id="GO:0016787">
    <property type="term" value="F:hydrolase activity"/>
    <property type="evidence" value="ECO:0007669"/>
    <property type="project" value="UniProtKB-KW"/>
</dbReference>
<evidence type="ECO:0000313" key="3">
    <source>
        <dbReference type="Proteomes" id="UP000095282"/>
    </source>
</evidence>
<dbReference type="InterPro" id="IPR010285">
    <property type="entry name" value="DNA_helicase_pif1-like_DEAD"/>
</dbReference>
<sequence length="431" mass="48248">MPCEFCPHCREQAQVDAALAAQVPQNDDLPVVAAPPAPNHIVPTLNGSQQPIAFDICNNWRTDKLHFIEGNSNSGKTYLLHAIWCLFKNMPINVEVISQSSFPVPAKNMLKFLALTDNLIEEIDVILIDSGNQIMEQHMKSLCEKLKRVMGNDTPFGGKTIIVVADFGQLLPFSPGNRNPRVGESLRHLTRNMVAPFKHHVLPVGTDDWALLLDTVRKSPRVTFPAGVMVAHLDELISFCFGPLQGEPPIQTSIILTPKKEGTEVINRRVLEKMRGRIQILEAQFNDRVIRSDLELHQLRLKKNCILVLEEPCEGLPKGTRLTFHEATRSHLCCTDIATNLSVDLPRVNRYLGPQRTEQQLVKQFPVSVNFGATIHASEGRKFEKVGIYKAGQVFEHGMLYTAVSRAESLEGLRVHSDEQVIVNKLEMSLI</sequence>
<keyword evidence="1" id="KW-0227">DNA damage</keyword>
<dbReference type="PANTHER" id="PTHR10492">
    <property type="match status" value="1"/>
</dbReference>
<evidence type="ECO:0000313" key="4">
    <source>
        <dbReference type="WBParaSite" id="Csp11.Scaffold630.g18980.t1"/>
    </source>
</evidence>
<keyword evidence="1" id="KW-0547">Nucleotide-binding</keyword>
<dbReference type="GO" id="GO:0043139">
    <property type="term" value="F:5'-3' DNA helicase activity"/>
    <property type="evidence" value="ECO:0007669"/>
    <property type="project" value="UniProtKB-EC"/>
</dbReference>
<reference evidence="4" key="1">
    <citation type="submission" date="2016-11" db="UniProtKB">
        <authorList>
            <consortium name="WormBaseParasite"/>
        </authorList>
    </citation>
    <scope>IDENTIFICATION</scope>
</reference>
<dbReference type="eggNOG" id="KOG0987">
    <property type="taxonomic scope" value="Eukaryota"/>
</dbReference>
<keyword evidence="1" id="KW-0378">Hydrolase</keyword>
<dbReference type="AlphaFoldDB" id="A0A1I7USS3"/>
<dbReference type="Gene3D" id="3.40.50.300">
    <property type="entry name" value="P-loop containing nucleotide triphosphate hydrolases"/>
    <property type="match status" value="1"/>
</dbReference>
<dbReference type="Pfam" id="PF05970">
    <property type="entry name" value="PIF1"/>
    <property type="match status" value="1"/>
</dbReference>
<feature type="domain" description="DNA helicase Pif1-like DEAD-box helicase" evidence="2">
    <location>
        <begin position="117"/>
        <end position="186"/>
    </location>
</feature>
<dbReference type="GO" id="GO:0006310">
    <property type="term" value="P:DNA recombination"/>
    <property type="evidence" value="ECO:0007669"/>
    <property type="project" value="UniProtKB-KW"/>
</dbReference>
<dbReference type="GO" id="GO:0000723">
    <property type="term" value="P:telomere maintenance"/>
    <property type="evidence" value="ECO:0007669"/>
    <property type="project" value="InterPro"/>
</dbReference>
<dbReference type="WBParaSite" id="Csp11.Scaffold630.g18980.t1">
    <property type="protein sequence ID" value="Csp11.Scaffold630.g18980.t1"/>
    <property type="gene ID" value="Csp11.Scaffold630.g18980"/>
</dbReference>
<keyword evidence="1" id="KW-0234">DNA repair</keyword>
<dbReference type="STRING" id="1561998.A0A1I7USS3"/>
<keyword evidence="1" id="KW-0347">Helicase</keyword>
<dbReference type="SUPFAM" id="SSF52540">
    <property type="entry name" value="P-loop containing nucleoside triphosphate hydrolases"/>
    <property type="match status" value="2"/>
</dbReference>